<organism evidence="4 5">
    <name type="scientific">Aedes aegypti</name>
    <name type="common">Yellowfever mosquito</name>
    <name type="synonym">Culex aegypti</name>
    <dbReference type="NCBI Taxonomy" id="7159"/>
    <lineage>
        <taxon>Eukaryota</taxon>
        <taxon>Metazoa</taxon>
        <taxon>Ecdysozoa</taxon>
        <taxon>Arthropoda</taxon>
        <taxon>Hexapoda</taxon>
        <taxon>Insecta</taxon>
        <taxon>Pterygota</taxon>
        <taxon>Neoptera</taxon>
        <taxon>Endopterygota</taxon>
        <taxon>Diptera</taxon>
        <taxon>Nematocera</taxon>
        <taxon>Culicoidea</taxon>
        <taxon>Culicidae</taxon>
        <taxon>Culicinae</taxon>
        <taxon>Aedini</taxon>
        <taxon>Aedes</taxon>
        <taxon>Stegomyia</taxon>
    </lineage>
</organism>
<dbReference type="Proteomes" id="UP000008820">
    <property type="component" value="Chromosome 2"/>
</dbReference>
<evidence type="ECO:0000313" key="5">
    <source>
        <dbReference type="Proteomes" id="UP000008820"/>
    </source>
</evidence>
<dbReference type="EnsemblMetazoa" id="AAEL008990-RB">
    <property type="protein sequence ID" value="AAEL008990-PB"/>
    <property type="gene ID" value="AAEL008990"/>
</dbReference>
<keyword evidence="3" id="KW-0732">Signal</keyword>
<dbReference type="GO" id="GO:0005615">
    <property type="term" value="C:extracellular space"/>
    <property type="evidence" value="ECO:0007669"/>
    <property type="project" value="TreeGrafter"/>
</dbReference>
<dbReference type="InterPro" id="IPR000618">
    <property type="entry name" value="Insect_cuticle"/>
</dbReference>
<proteinExistence type="predicted"/>
<dbReference type="AlphaFoldDB" id="A0A903UGJ9"/>
<name>A0A903UGJ9_AEDAE</name>
<reference evidence="4 5" key="1">
    <citation type="submission" date="2017-06" db="EMBL/GenBank/DDBJ databases">
        <title>Aedes aegypti genome working group (AGWG) sequencing and assembly.</title>
        <authorList>
            <consortium name="Aedes aegypti Genome Working Group (AGWG)"/>
            <person name="Matthews B.J."/>
        </authorList>
    </citation>
    <scope>NUCLEOTIDE SEQUENCE [LARGE SCALE GENOMIC DNA]</scope>
    <source>
        <strain evidence="4 5">LVP_AGWG</strain>
    </source>
</reference>
<keyword evidence="1 2" id="KW-0193">Cuticle</keyword>
<feature type="signal peptide" evidence="3">
    <location>
        <begin position="1"/>
        <end position="17"/>
    </location>
</feature>
<dbReference type="PANTHER" id="PTHR12236:SF76">
    <property type="entry name" value="ADULT-SPECIFIC CUTICULAR PROTEIN ACP-20-LIKE PROTEIN"/>
    <property type="match status" value="1"/>
</dbReference>
<dbReference type="InterPro" id="IPR051217">
    <property type="entry name" value="Insect_Cuticle_Struc_Prot"/>
</dbReference>
<dbReference type="GO" id="GO:0042302">
    <property type="term" value="F:structural constituent of cuticle"/>
    <property type="evidence" value="ECO:0007669"/>
    <property type="project" value="UniProtKB-UniRule"/>
</dbReference>
<protein>
    <submittedName>
        <fullName evidence="4">Uncharacterized protein</fullName>
    </submittedName>
</protein>
<evidence type="ECO:0000256" key="2">
    <source>
        <dbReference type="PROSITE-ProRule" id="PRU00497"/>
    </source>
</evidence>
<dbReference type="Pfam" id="PF00379">
    <property type="entry name" value="Chitin_bind_4"/>
    <property type="match status" value="1"/>
</dbReference>
<dbReference type="GO" id="GO:0031012">
    <property type="term" value="C:extracellular matrix"/>
    <property type="evidence" value="ECO:0007669"/>
    <property type="project" value="TreeGrafter"/>
</dbReference>
<dbReference type="PANTHER" id="PTHR12236">
    <property type="entry name" value="STRUCTURAL CONTITUENT OF CUTICLE"/>
    <property type="match status" value="1"/>
</dbReference>
<dbReference type="OrthoDB" id="6382835at2759"/>
<evidence type="ECO:0000256" key="1">
    <source>
        <dbReference type="ARBA" id="ARBA00022460"/>
    </source>
</evidence>
<dbReference type="OMA" id="TEDYHSH"/>
<evidence type="ECO:0000256" key="3">
    <source>
        <dbReference type="SAM" id="SignalP"/>
    </source>
</evidence>
<accession>A0A903UGJ9</accession>
<keyword evidence="5" id="KW-1185">Reference proteome</keyword>
<feature type="chain" id="PRO_5037332326" evidence="3">
    <location>
        <begin position="18"/>
        <end position="116"/>
    </location>
</feature>
<sequence>MFKFIALVACLAVVVLATEDYHSHPKYKFEYGVKDAHTGDNKEQWEHRDGDAVEGSYSLHEPDGTHRVVNYKSDKHAGFQAHVQRAGHAQHPAIYGEHLEEHGHGGESYANIDQHH</sequence>
<evidence type="ECO:0000313" key="4">
    <source>
        <dbReference type="EnsemblMetazoa" id="AAEL008990-PB"/>
    </source>
</evidence>
<reference evidence="4" key="2">
    <citation type="submission" date="2022-10" db="UniProtKB">
        <authorList>
            <consortium name="EnsemblMetazoa"/>
        </authorList>
    </citation>
    <scope>IDENTIFICATION</scope>
    <source>
        <strain evidence="4">LVP_AGWG</strain>
    </source>
</reference>
<dbReference type="PROSITE" id="PS51155">
    <property type="entry name" value="CHIT_BIND_RR_2"/>
    <property type="match status" value="1"/>
</dbReference>
<gene>
    <name evidence="4" type="primary">5571364</name>
</gene>
<dbReference type="PRINTS" id="PR00947">
    <property type="entry name" value="CUTICLE"/>
</dbReference>
<dbReference type="KEGG" id="aag:5571364"/>